<dbReference type="Gene3D" id="3.20.20.80">
    <property type="entry name" value="Glycosidases"/>
    <property type="match status" value="1"/>
</dbReference>
<dbReference type="SUPFAM" id="SSF51011">
    <property type="entry name" value="Glycosyl hydrolase domain"/>
    <property type="match status" value="1"/>
</dbReference>
<dbReference type="Pfam" id="PF00128">
    <property type="entry name" value="Alpha-amylase"/>
    <property type="match status" value="1"/>
</dbReference>
<comment type="caution">
    <text evidence="6">The sequence shown here is derived from an EMBL/GenBank/DDBJ whole genome shotgun (WGS) entry which is preliminary data.</text>
</comment>
<evidence type="ECO:0000256" key="4">
    <source>
        <dbReference type="SAM" id="SignalP"/>
    </source>
</evidence>
<dbReference type="InterPro" id="IPR015171">
    <property type="entry name" value="Cyc-maltodext_N"/>
</dbReference>
<evidence type="ECO:0000313" key="6">
    <source>
        <dbReference type="EMBL" id="MBE8718468.1"/>
    </source>
</evidence>
<organism evidence="6 7">
    <name type="scientific">Cellvibrio polysaccharolyticus</name>
    <dbReference type="NCBI Taxonomy" id="2082724"/>
    <lineage>
        <taxon>Bacteria</taxon>
        <taxon>Pseudomonadati</taxon>
        <taxon>Pseudomonadota</taxon>
        <taxon>Gammaproteobacteria</taxon>
        <taxon>Cellvibrionales</taxon>
        <taxon>Cellvibrionaceae</taxon>
        <taxon>Cellvibrio</taxon>
    </lineage>
</organism>
<protein>
    <submittedName>
        <fullName evidence="6">Alpha-amlyase</fullName>
    </submittedName>
</protein>
<keyword evidence="4" id="KW-0732">Signal</keyword>
<dbReference type="Pfam" id="PF09087">
    <property type="entry name" value="Cyc-maltodext_N"/>
    <property type="match status" value="1"/>
</dbReference>
<feature type="region of interest" description="Disordered" evidence="3">
    <location>
        <begin position="145"/>
        <end position="169"/>
    </location>
</feature>
<dbReference type="AlphaFoldDB" id="A0A928YWQ7"/>
<dbReference type="SUPFAM" id="SSF81296">
    <property type="entry name" value="E set domains"/>
    <property type="match status" value="1"/>
</dbReference>
<feature type="domain" description="Glycosyl hydrolase family 13 catalytic" evidence="5">
    <location>
        <begin position="136"/>
        <end position="533"/>
    </location>
</feature>
<dbReference type="InterPro" id="IPR013783">
    <property type="entry name" value="Ig-like_fold"/>
</dbReference>
<dbReference type="InterPro" id="IPR014756">
    <property type="entry name" value="Ig_E-set"/>
</dbReference>
<evidence type="ECO:0000259" key="5">
    <source>
        <dbReference type="SMART" id="SM00642"/>
    </source>
</evidence>
<dbReference type="Proteomes" id="UP000652567">
    <property type="component" value="Unassembled WGS sequence"/>
</dbReference>
<feature type="compositionally biased region" description="Basic and acidic residues" evidence="3">
    <location>
        <begin position="157"/>
        <end position="169"/>
    </location>
</feature>
<dbReference type="EMBL" id="PRDL01000001">
    <property type="protein sequence ID" value="MBE8718468.1"/>
    <property type="molecule type" value="Genomic_DNA"/>
</dbReference>
<dbReference type="PANTHER" id="PTHR10357">
    <property type="entry name" value="ALPHA-AMYLASE FAMILY MEMBER"/>
    <property type="match status" value="1"/>
</dbReference>
<gene>
    <name evidence="6" type="ORF">C4F51_14880</name>
</gene>
<reference evidence="6" key="1">
    <citation type="submission" date="2018-07" db="EMBL/GenBank/DDBJ databases">
        <title>Genome assembly of strain Ka43.</title>
        <authorList>
            <person name="Kukolya J."/>
            <person name="Nagy I."/>
            <person name="Horvath B."/>
            <person name="Toth A."/>
        </authorList>
    </citation>
    <scope>NUCLEOTIDE SEQUENCE</scope>
    <source>
        <strain evidence="6">KB43</strain>
    </source>
</reference>
<dbReference type="Gene3D" id="2.60.40.1180">
    <property type="entry name" value="Golgi alpha-mannosidase II"/>
    <property type="match status" value="1"/>
</dbReference>
<evidence type="ECO:0000256" key="2">
    <source>
        <dbReference type="ARBA" id="ARBA00023295"/>
    </source>
</evidence>
<evidence type="ECO:0000256" key="1">
    <source>
        <dbReference type="ARBA" id="ARBA00022801"/>
    </source>
</evidence>
<keyword evidence="7" id="KW-1185">Reference proteome</keyword>
<dbReference type="InterPro" id="IPR013780">
    <property type="entry name" value="Glyco_hydro_b"/>
</dbReference>
<keyword evidence="1" id="KW-0378">Hydrolase</keyword>
<evidence type="ECO:0000256" key="3">
    <source>
        <dbReference type="SAM" id="MobiDB-lite"/>
    </source>
</evidence>
<dbReference type="Gene3D" id="2.60.40.10">
    <property type="entry name" value="Immunoglobulins"/>
    <property type="match status" value="1"/>
</dbReference>
<dbReference type="GO" id="GO:0016798">
    <property type="term" value="F:hydrolase activity, acting on glycosyl bonds"/>
    <property type="evidence" value="ECO:0007669"/>
    <property type="project" value="UniProtKB-KW"/>
</dbReference>
<evidence type="ECO:0000313" key="7">
    <source>
        <dbReference type="Proteomes" id="UP000652567"/>
    </source>
</evidence>
<dbReference type="RefSeq" id="WP_193911062.1">
    <property type="nucleotide sequence ID" value="NZ_PRDL01000001.1"/>
</dbReference>
<dbReference type="InterPro" id="IPR006047">
    <property type="entry name" value="GH13_cat_dom"/>
</dbReference>
<accession>A0A928YWQ7</accession>
<dbReference type="PANTHER" id="PTHR10357:SF210">
    <property type="entry name" value="MALTODEXTRIN GLUCOSIDASE"/>
    <property type="match status" value="1"/>
</dbReference>
<dbReference type="InterPro" id="IPR019492">
    <property type="entry name" value="Cyclo-malto-dextrinase_C"/>
</dbReference>
<dbReference type="Pfam" id="PF10438">
    <property type="entry name" value="Cyc-maltodext_C"/>
    <property type="match status" value="1"/>
</dbReference>
<name>A0A928YWQ7_9GAMM</name>
<keyword evidence="2" id="KW-0326">Glycosidase</keyword>
<proteinExistence type="predicted"/>
<feature type="chain" id="PRO_5037434330" evidence="4">
    <location>
        <begin position="26"/>
        <end position="620"/>
    </location>
</feature>
<dbReference type="SUPFAM" id="SSF51445">
    <property type="entry name" value="(Trans)glycosidases"/>
    <property type="match status" value="1"/>
</dbReference>
<feature type="signal peptide" evidence="4">
    <location>
        <begin position="1"/>
        <end position="25"/>
    </location>
</feature>
<dbReference type="InterPro" id="IPR017853">
    <property type="entry name" value="GH"/>
</dbReference>
<dbReference type="GO" id="GO:0005975">
    <property type="term" value="P:carbohydrate metabolic process"/>
    <property type="evidence" value="ECO:0007669"/>
    <property type="project" value="InterPro"/>
</dbReference>
<dbReference type="CDD" id="cd11340">
    <property type="entry name" value="AmyAc_bac_CMD_like_3"/>
    <property type="match status" value="1"/>
</dbReference>
<sequence length="620" mass="70919">MKVIFPRVIFFISLVTLLLSPLSQASNHGVDRVEPPSWWVGMQHSQLQLMVYGKDIATLTPQVQVAGVRVVNTETTDNPNYLFITLEIGEAVKPGDLRVDLLDNKTVKAGFDFNLAAREPGSAQRQGFNNSDAIYLITPDRFANGNAGNDSLPQLKENADRKNKGGRHGGDLDGMIRQLDYIAAMGFTQIWPNPLLENDQPAYSYHGYAATDLYRIDERFGTNEDFRRFVQEARQRGLGVIKDIILNHIGSEHWWMKDLPAKDWLNEHDTYVETNHRRTTLQDPYAAPSDKNAFVNGWFSRGMPDLNQQHPLLATYLVQHSIWWTEYAGLSGIREDTYGYADEKFLTRWGKALMTEYPNFSIVGEEWSNNPLMIAQWQRGYTSANGHVSHVNSMMDFPLYEALRSGLLNEESWDKGWIELYEALANDHLYPDPYELVIFPENHDTSRLFSYLHEDKNLYRSAMIWLATMRGIPQFYYGGEILMTSPRERDDGAVRADMPGGWAGDRKNAFTGEGLSSAEKDMQSLVRKLFNWRKANPVIHIGKLMHFAPEQGTYVYFRYNDNKTVMVILNKNTENLRLETARFAGFVSKASEARNLLTGEVADIRKFVDLPARQSMILEW</sequence>
<dbReference type="SMART" id="SM00642">
    <property type="entry name" value="Aamy"/>
    <property type="match status" value="1"/>
</dbReference>